<evidence type="ECO:0000256" key="1">
    <source>
        <dbReference type="ARBA" id="ARBA00023015"/>
    </source>
</evidence>
<keyword evidence="8" id="KW-1185">Reference proteome</keyword>
<dbReference type="InterPro" id="IPR001647">
    <property type="entry name" value="HTH_TetR"/>
</dbReference>
<accession>A0A2T5MCY8</accession>
<keyword evidence="1" id="KW-0805">Transcription regulation</keyword>
<keyword evidence="2 4" id="KW-0238">DNA-binding</keyword>
<evidence type="ECO:0000256" key="2">
    <source>
        <dbReference type="ARBA" id="ARBA00023125"/>
    </source>
</evidence>
<evidence type="ECO:0000259" key="6">
    <source>
        <dbReference type="PROSITE" id="PS50977"/>
    </source>
</evidence>
<organism evidence="7 8">
    <name type="scientific">Stenotrophobium rhamnosiphilum</name>
    <dbReference type="NCBI Taxonomy" id="2029166"/>
    <lineage>
        <taxon>Bacteria</taxon>
        <taxon>Pseudomonadati</taxon>
        <taxon>Pseudomonadota</taxon>
        <taxon>Gammaproteobacteria</taxon>
        <taxon>Nevskiales</taxon>
        <taxon>Nevskiaceae</taxon>
        <taxon>Stenotrophobium</taxon>
    </lineage>
</organism>
<dbReference type="GO" id="GO:0000976">
    <property type="term" value="F:transcription cis-regulatory region binding"/>
    <property type="evidence" value="ECO:0007669"/>
    <property type="project" value="TreeGrafter"/>
</dbReference>
<reference evidence="7 8" key="1">
    <citation type="submission" date="2018-04" db="EMBL/GenBank/DDBJ databases">
        <title>Novel species isolated from glacier.</title>
        <authorList>
            <person name="Liu Q."/>
            <person name="Xin Y.-H."/>
        </authorList>
    </citation>
    <scope>NUCLEOTIDE SEQUENCE [LARGE SCALE GENOMIC DNA]</scope>
    <source>
        <strain evidence="7 8">GT1R17</strain>
    </source>
</reference>
<evidence type="ECO:0000256" key="5">
    <source>
        <dbReference type="SAM" id="MobiDB-lite"/>
    </source>
</evidence>
<dbReference type="PRINTS" id="PR00455">
    <property type="entry name" value="HTHTETR"/>
</dbReference>
<dbReference type="EMBL" id="QANS01000005">
    <property type="protein sequence ID" value="PTU30436.1"/>
    <property type="molecule type" value="Genomic_DNA"/>
</dbReference>
<dbReference type="SUPFAM" id="SSF46689">
    <property type="entry name" value="Homeodomain-like"/>
    <property type="match status" value="1"/>
</dbReference>
<dbReference type="PROSITE" id="PS50977">
    <property type="entry name" value="HTH_TETR_2"/>
    <property type="match status" value="1"/>
</dbReference>
<keyword evidence="3" id="KW-0804">Transcription</keyword>
<dbReference type="AlphaFoldDB" id="A0A2T5MCY8"/>
<dbReference type="Proteomes" id="UP000244248">
    <property type="component" value="Unassembled WGS sequence"/>
</dbReference>
<dbReference type="GO" id="GO:0003700">
    <property type="term" value="F:DNA-binding transcription factor activity"/>
    <property type="evidence" value="ECO:0007669"/>
    <property type="project" value="TreeGrafter"/>
</dbReference>
<sequence length="233" mass="26150">MLNKAKTAVKKPAKRKRDPEGTRVAILEAAGKLLAKDGAEGLSVSQVAQLAGVNRGTAYQHFPTREQLLDATTAWVSERMRTAVFGGLDFNNVKQVDPMHVATQMAEFAMENPELGRVWLFEVMSSTRPSNDSFWNLYRTQFEKFSKSELAQPGIDAEVHSVIMLMSAFLWPIFTRAHTRTTKERQEMARRFSKEMLRLSLFGTMRPEKFPDLAAQITADSGVKVAAARKKAK</sequence>
<dbReference type="PANTHER" id="PTHR30055">
    <property type="entry name" value="HTH-TYPE TRANSCRIPTIONAL REGULATOR RUTR"/>
    <property type="match status" value="1"/>
</dbReference>
<evidence type="ECO:0000313" key="7">
    <source>
        <dbReference type="EMBL" id="PTU30436.1"/>
    </source>
</evidence>
<proteinExistence type="predicted"/>
<dbReference type="PANTHER" id="PTHR30055:SF234">
    <property type="entry name" value="HTH-TYPE TRANSCRIPTIONAL REGULATOR BETI"/>
    <property type="match status" value="1"/>
</dbReference>
<evidence type="ECO:0000256" key="3">
    <source>
        <dbReference type="ARBA" id="ARBA00023163"/>
    </source>
</evidence>
<feature type="region of interest" description="Disordered" evidence="5">
    <location>
        <begin position="1"/>
        <end position="21"/>
    </location>
</feature>
<dbReference type="InterPro" id="IPR050109">
    <property type="entry name" value="HTH-type_TetR-like_transc_reg"/>
</dbReference>
<protein>
    <submittedName>
        <fullName evidence="7">TetR/AcrR family transcriptional regulator</fullName>
    </submittedName>
</protein>
<dbReference type="Gene3D" id="1.10.357.10">
    <property type="entry name" value="Tetracycline Repressor, domain 2"/>
    <property type="match status" value="1"/>
</dbReference>
<dbReference type="OrthoDB" id="9151800at2"/>
<gene>
    <name evidence="7" type="ORF">CJD38_12995</name>
</gene>
<name>A0A2T5MCY8_9GAMM</name>
<feature type="DNA-binding region" description="H-T-H motif" evidence="4">
    <location>
        <begin position="43"/>
        <end position="62"/>
    </location>
</feature>
<evidence type="ECO:0000256" key="4">
    <source>
        <dbReference type="PROSITE-ProRule" id="PRU00335"/>
    </source>
</evidence>
<feature type="compositionally biased region" description="Basic residues" evidence="5">
    <location>
        <begin position="7"/>
        <end position="16"/>
    </location>
</feature>
<feature type="domain" description="HTH tetR-type" evidence="6">
    <location>
        <begin position="20"/>
        <end position="80"/>
    </location>
</feature>
<comment type="caution">
    <text evidence="7">The sequence shown here is derived from an EMBL/GenBank/DDBJ whole genome shotgun (WGS) entry which is preliminary data.</text>
</comment>
<evidence type="ECO:0000313" key="8">
    <source>
        <dbReference type="Proteomes" id="UP000244248"/>
    </source>
</evidence>
<dbReference type="Pfam" id="PF00440">
    <property type="entry name" value="TetR_N"/>
    <property type="match status" value="1"/>
</dbReference>
<dbReference type="InterPro" id="IPR009057">
    <property type="entry name" value="Homeodomain-like_sf"/>
</dbReference>